<sequence length="69" mass="8458">MHTWIHPVQCVLSLTPYSRTDGRQHCRDRGPVLPRLELHFHRQRAMAMRRHLNRFYHFRFQHPPHPVTP</sequence>
<comment type="caution">
    <text evidence="1">The sequence shown here is derived from an EMBL/GenBank/DDBJ whole genome shotgun (WGS) entry which is preliminary data.</text>
</comment>
<proteinExistence type="predicted"/>
<dbReference type="Proteomes" id="UP000709295">
    <property type="component" value="Unassembled WGS sequence"/>
</dbReference>
<name>A0A8J5M0W9_9STRA</name>
<dbReference type="AlphaFoldDB" id="A0A8J5M0W9"/>
<keyword evidence="2" id="KW-1185">Reference proteome</keyword>
<accession>A0A8J5M0W9</accession>
<evidence type="ECO:0000313" key="2">
    <source>
        <dbReference type="Proteomes" id="UP000709295"/>
    </source>
</evidence>
<reference evidence="1" key="1">
    <citation type="submission" date="2021-01" db="EMBL/GenBank/DDBJ databases">
        <title>Phytophthora aleatoria, a newly-described species from Pinus radiata is distinct from Phytophthora cactorum isolates based on comparative genomics.</title>
        <authorList>
            <person name="Mcdougal R."/>
            <person name="Panda P."/>
            <person name="Williams N."/>
            <person name="Studholme D.J."/>
        </authorList>
    </citation>
    <scope>NUCLEOTIDE SEQUENCE</scope>
    <source>
        <strain evidence="1">NZFS 4037</strain>
    </source>
</reference>
<dbReference type="EMBL" id="JAENGY010001217">
    <property type="protein sequence ID" value="KAG6951277.1"/>
    <property type="molecule type" value="Genomic_DNA"/>
</dbReference>
<protein>
    <submittedName>
        <fullName evidence="1">Uncharacterized protein</fullName>
    </submittedName>
</protein>
<evidence type="ECO:0000313" key="1">
    <source>
        <dbReference type="EMBL" id="KAG6951277.1"/>
    </source>
</evidence>
<gene>
    <name evidence="1" type="ORF">JG688_00013792</name>
</gene>
<organism evidence="1 2">
    <name type="scientific">Phytophthora aleatoria</name>
    <dbReference type="NCBI Taxonomy" id="2496075"/>
    <lineage>
        <taxon>Eukaryota</taxon>
        <taxon>Sar</taxon>
        <taxon>Stramenopiles</taxon>
        <taxon>Oomycota</taxon>
        <taxon>Peronosporomycetes</taxon>
        <taxon>Peronosporales</taxon>
        <taxon>Peronosporaceae</taxon>
        <taxon>Phytophthora</taxon>
    </lineage>
</organism>